<gene>
    <name evidence="1" type="ORF">D779_3105</name>
</gene>
<dbReference type="Proteomes" id="UP000019460">
    <property type="component" value="Unassembled WGS sequence"/>
</dbReference>
<name>W9V3B4_9GAMM</name>
<sequence>MGHFVFFAEEDRLVIGSCKPYFEAAYSGEEAGDVQGLVRGIHRERNRFSLGR</sequence>
<keyword evidence="2" id="KW-1185">Reference proteome</keyword>
<accession>W9V3B4</accession>
<reference evidence="1 2" key="1">
    <citation type="submission" date="2012-11" db="EMBL/GenBank/DDBJ databases">
        <title>Genome assembly of Thiorhodococcus sp. AK35.</title>
        <authorList>
            <person name="Nupur N."/>
            <person name="Khatri I."/>
            <person name="Subramanian S."/>
            <person name="Pinnaka A."/>
        </authorList>
    </citation>
    <scope>NUCLEOTIDE SEQUENCE [LARGE SCALE GENOMIC DNA]</scope>
    <source>
        <strain evidence="1 2">AK35</strain>
    </source>
</reference>
<dbReference type="EMBL" id="AONC01000051">
    <property type="protein sequence ID" value="EXJ13998.1"/>
    <property type="molecule type" value="Genomic_DNA"/>
</dbReference>
<evidence type="ECO:0000313" key="2">
    <source>
        <dbReference type="Proteomes" id="UP000019460"/>
    </source>
</evidence>
<proteinExistence type="predicted"/>
<organism evidence="1 2">
    <name type="scientific">Imhoffiella purpurea</name>
    <dbReference type="NCBI Taxonomy" id="1249627"/>
    <lineage>
        <taxon>Bacteria</taxon>
        <taxon>Pseudomonadati</taxon>
        <taxon>Pseudomonadota</taxon>
        <taxon>Gammaproteobacteria</taxon>
        <taxon>Chromatiales</taxon>
        <taxon>Chromatiaceae</taxon>
        <taxon>Imhoffiella</taxon>
    </lineage>
</organism>
<protein>
    <submittedName>
        <fullName evidence="1">Uncharacterized protein</fullName>
    </submittedName>
</protein>
<dbReference type="AlphaFoldDB" id="W9V3B4"/>
<comment type="caution">
    <text evidence="1">The sequence shown here is derived from an EMBL/GenBank/DDBJ whole genome shotgun (WGS) entry which is preliminary data.</text>
</comment>
<evidence type="ECO:0000313" key="1">
    <source>
        <dbReference type="EMBL" id="EXJ13998.1"/>
    </source>
</evidence>